<reference evidence="8" key="1">
    <citation type="submission" date="2021-02" db="EMBL/GenBank/DDBJ databases">
        <authorList>
            <person name="Nowell W R."/>
        </authorList>
    </citation>
    <scope>NUCLEOTIDE SEQUENCE</scope>
</reference>
<evidence type="ECO:0000256" key="2">
    <source>
        <dbReference type="ARBA" id="ARBA00004245"/>
    </source>
</evidence>
<evidence type="ECO:0000256" key="5">
    <source>
        <dbReference type="ARBA" id="ARBA00023273"/>
    </source>
</evidence>
<dbReference type="OrthoDB" id="2123594at2759"/>
<dbReference type="Pfam" id="PF13864">
    <property type="entry name" value="Enkurin"/>
    <property type="match status" value="1"/>
</dbReference>
<evidence type="ECO:0000256" key="6">
    <source>
        <dbReference type="SAM" id="Coils"/>
    </source>
</evidence>
<dbReference type="Proteomes" id="UP000681722">
    <property type="component" value="Unassembled WGS sequence"/>
</dbReference>
<gene>
    <name evidence="8" type="ORF">GPM918_LOCUS20409</name>
    <name evidence="9" type="ORF">SRO942_LOCUS20406</name>
</gene>
<evidence type="ECO:0000256" key="3">
    <source>
        <dbReference type="ARBA" id="ARBA00022490"/>
    </source>
</evidence>
<protein>
    <recommendedName>
        <fullName evidence="7">Enkurin domain-containing protein</fullName>
    </recommendedName>
</protein>
<dbReference type="AlphaFoldDB" id="A0A814RL18"/>
<evidence type="ECO:0000313" key="9">
    <source>
        <dbReference type="EMBL" id="CAF3899063.1"/>
    </source>
</evidence>
<comment type="subcellular location">
    <subcellularLocation>
        <location evidence="1">Cell projection</location>
        <location evidence="1">Cilium</location>
    </subcellularLocation>
    <subcellularLocation>
        <location evidence="2">Cytoplasm</location>
        <location evidence="2">Cytoskeleton</location>
    </subcellularLocation>
</comment>
<comment type="caution">
    <text evidence="8">The sequence shown here is derived from an EMBL/GenBank/DDBJ whole genome shotgun (WGS) entry which is preliminary data.</text>
</comment>
<dbReference type="PROSITE" id="PS51665">
    <property type="entry name" value="ENKURIN"/>
    <property type="match status" value="1"/>
</dbReference>
<keyword evidence="6" id="KW-0175">Coiled coil</keyword>
<dbReference type="PANTHER" id="PTHR21490">
    <property type="entry name" value="ENKURIN-RELATED"/>
    <property type="match status" value="1"/>
</dbReference>
<dbReference type="GO" id="GO:0005929">
    <property type="term" value="C:cilium"/>
    <property type="evidence" value="ECO:0007669"/>
    <property type="project" value="UniProtKB-SubCell"/>
</dbReference>
<keyword evidence="5" id="KW-0966">Cell projection</keyword>
<dbReference type="GO" id="GO:0005856">
    <property type="term" value="C:cytoskeleton"/>
    <property type="evidence" value="ECO:0007669"/>
    <property type="project" value="UniProtKB-SubCell"/>
</dbReference>
<feature type="coiled-coil region" evidence="6">
    <location>
        <begin position="201"/>
        <end position="228"/>
    </location>
</feature>
<dbReference type="GO" id="GO:0005516">
    <property type="term" value="F:calmodulin binding"/>
    <property type="evidence" value="ECO:0007669"/>
    <property type="project" value="TreeGrafter"/>
</dbReference>
<evidence type="ECO:0000256" key="1">
    <source>
        <dbReference type="ARBA" id="ARBA00004138"/>
    </source>
</evidence>
<keyword evidence="4" id="KW-0206">Cytoskeleton</keyword>
<dbReference type="InterPro" id="IPR052102">
    <property type="entry name" value="Enkurin_domain-protein"/>
</dbReference>
<name>A0A814RL18_9BILA</name>
<dbReference type="EMBL" id="CAJOBC010006439">
    <property type="protein sequence ID" value="CAF3899063.1"/>
    <property type="molecule type" value="Genomic_DNA"/>
</dbReference>
<dbReference type="InterPro" id="IPR027012">
    <property type="entry name" value="Enkurin_dom"/>
</dbReference>
<dbReference type="PANTHER" id="PTHR21490:SF0">
    <property type="entry name" value="ENKURIN"/>
    <property type="match status" value="1"/>
</dbReference>
<keyword evidence="10" id="KW-1185">Reference proteome</keyword>
<evidence type="ECO:0000313" key="8">
    <source>
        <dbReference type="EMBL" id="CAF1135363.1"/>
    </source>
</evidence>
<sequence>MNRCGLYRKEKRRFNPSEYLIIQIDLSIMADVQETVYNLLQRVPAQPTGEPCHRPRYRSKFAPCAWRTIFEGKSPHRTRSKTKKDFIKENICKAVQSKPSCPKRYVVSDRKGNKYLIDGSGLQKEFICKKTYGEVPCYITARKKCLHQMREQYQNEMHERTNRHVMKILPMEERQSLINNLKNRYEEIFHDFLRLPVQLDTMSAINKKERLTRELVEIERDIDFLEKHQRIIVVDNYDELDNGPSMN</sequence>
<evidence type="ECO:0000313" key="10">
    <source>
        <dbReference type="Proteomes" id="UP000663829"/>
    </source>
</evidence>
<dbReference type="Proteomes" id="UP000663829">
    <property type="component" value="Unassembled WGS sequence"/>
</dbReference>
<proteinExistence type="predicted"/>
<feature type="domain" description="Enkurin" evidence="7">
    <location>
        <begin position="141"/>
        <end position="233"/>
    </location>
</feature>
<accession>A0A814RL18</accession>
<evidence type="ECO:0000256" key="4">
    <source>
        <dbReference type="ARBA" id="ARBA00023212"/>
    </source>
</evidence>
<keyword evidence="3" id="KW-0963">Cytoplasm</keyword>
<dbReference type="EMBL" id="CAJNOQ010006439">
    <property type="protein sequence ID" value="CAF1135363.1"/>
    <property type="molecule type" value="Genomic_DNA"/>
</dbReference>
<organism evidence="8 10">
    <name type="scientific">Didymodactylos carnosus</name>
    <dbReference type="NCBI Taxonomy" id="1234261"/>
    <lineage>
        <taxon>Eukaryota</taxon>
        <taxon>Metazoa</taxon>
        <taxon>Spiralia</taxon>
        <taxon>Gnathifera</taxon>
        <taxon>Rotifera</taxon>
        <taxon>Eurotatoria</taxon>
        <taxon>Bdelloidea</taxon>
        <taxon>Philodinida</taxon>
        <taxon>Philodinidae</taxon>
        <taxon>Didymodactylos</taxon>
    </lineage>
</organism>
<evidence type="ECO:0000259" key="7">
    <source>
        <dbReference type="PROSITE" id="PS51665"/>
    </source>
</evidence>